<gene>
    <name evidence="3" type="ORF">OEA41_007440</name>
</gene>
<keyword evidence="2" id="KW-0472">Membrane</keyword>
<evidence type="ECO:0000313" key="3">
    <source>
        <dbReference type="EMBL" id="KAK3176118.1"/>
    </source>
</evidence>
<dbReference type="Proteomes" id="UP001276659">
    <property type="component" value="Unassembled WGS sequence"/>
</dbReference>
<keyword evidence="2" id="KW-1133">Transmembrane helix</keyword>
<dbReference type="AlphaFoldDB" id="A0AAD9ZCS1"/>
<protein>
    <submittedName>
        <fullName evidence="3">Uncharacterized protein</fullName>
    </submittedName>
</protein>
<feature type="region of interest" description="Disordered" evidence="1">
    <location>
        <begin position="35"/>
        <end position="56"/>
    </location>
</feature>
<proteinExistence type="predicted"/>
<accession>A0AAD9ZCS1</accession>
<feature type="transmembrane region" description="Helical" evidence="2">
    <location>
        <begin position="155"/>
        <end position="175"/>
    </location>
</feature>
<sequence>MAQFQRQYEKKTSDPLEDIHDFEHRGHARYVSLGSSHASENDMELSPSLAGKESNAAPEEPQGIWFFTAAIKPHYGQIIRPNGPLPLYTASWLVAAFAKSIELTFVTVSVAFLGQMLSRRAFKSKSNGITIADMQIRAWVLQPGTLFTSIATVRYAALTLLGAAALTAAILAMLYTTASDALDVLGNRELWSIVRIWLFHADSDHVTSVKGLGEYYLQASVPSPSVNVLCANMTKDELAPIVITEWPQYVGLPFNGSNETLRVPSFPSWINSTAVDDLFGFGEKYNRTPPVFAKFPEPYNTITNFTSFPLYHETMIGGFLTSNCEDPDDELAYSRSHPDATSGVTNQNWRDVAAQWAVSTSLNGGVSDDDASNARLLTQLIPTELSLNPSLPSIAEGLAVLAGSTLLLSSIDSPFIHYWQYNNSTSVLDPPTYESFQATLRTHDYSSGGTQHGQEVFYPVLALVFLANLFCLVYFLTRRSLVTDFVDPKNLLALALNSSPSRVLEGACGGLEDEQLKTTWQIRENQQQHFYIQPSTPRTVGMGLDGGFEMEERPQV</sequence>
<dbReference type="EMBL" id="JASNWA010000004">
    <property type="protein sequence ID" value="KAK3176118.1"/>
    <property type="molecule type" value="Genomic_DNA"/>
</dbReference>
<comment type="caution">
    <text evidence="3">The sequence shown here is derived from an EMBL/GenBank/DDBJ whole genome shotgun (WGS) entry which is preliminary data.</text>
</comment>
<keyword evidence="2" id="KW-0812">Transmembrane</keyword>
<feature type="transmembrane region" description="Helical" evidence="2">
    <location>
        <begin position="456"/>
        <end position="476"/>
    </location>
</feature>
<organism evidence="3 4">
    <name type="scientific">Lepraria neglecta</name>
    <dbReference type="NCBI Taxonomy" id="209136"/>
    <lineage>
        <taxon>Eukaryota</taxon>
        <taxon>Fungi</taxon>
        <taxon>Dikarya</taxon>
        <taxon>Ascomycota</taxon>
        <taxon>Pezizomycotina</taxon>
        <taxon>Lecanoromycetes</taxon>
        <taxon>OSLEUM clade</taxon>
        <taxon>Lecanoromycetidae</taxon>
        <taxon>Lecanorales</taxon>
        <taxon>Lecanorineae</taxon>
        <taxon>Stereocaulaceae</taxon>
        <taxon>Lepraria</taxon>
    </lineage>
</organism>
<evidence type="ECO:0000313" key="4">
    <source>
        <dbReference type="Proteomes" id="UP001276659"/>
    </source>
</evidence>
<name>A0AAD9ZCS1_9LECA</name>
<evidence type="ECO:0000256" key="2">
    <source>
        <dbReference type="SAM" id="Phobius"/>
    </source>
</evidence>
<keyword evidence="4" id="KW-1185">Reference proteome</keyword>
<reference evidence="3" key="1">
    <citation type="submission" date="2022-11" db="EMBL/GenBank/DDBJ databases">
        <title>Chromosomal genome sequence assembly and mating type (MAT) locus characterization of the leprose asexual lichenized fungus Lepraria neglecta (Nyl.) Erichsen.</title>
        <authorList>
            <person name="Allen J.L."/>
            <person name="Pfeffer B."/>
        </authorList>
    </citation>
    <scope>NUCLEOTIDE SEQUENCE</scope>
    <source>
        <strain evidence="3">Allen 5258</strain>
    </source>
</reference>
<evidence type="ECO:0000256" key="1">
    <source>
        <dbReference type="SAM" id="MobiDB-lite"/>
    </source>
</evidence>